<dbReference type="InterPro" id="IPR046026">
    <property type="entry name" value="DUF5984"/>
</dbReference>
<reference evidence="2" key="1">
    <citation type="journal article" date="2019" name="Int. J. Syst. Evol. Microbiol.">
        <title>The Global Catalogue of Microorganisms (GCM) 10K type strain sequencing project: providing services to taxonomists for standard genome sequencing and annotation.</title>
        <authorList>
            <consortium name="The Broad Institute Genomics Platform"/>
            <consortium name="The Broad Institute Genome Sequencing Center for Infectious Disease"/>
            <person name="Wu L."/>
            <person name="Ma J."/>
        </authorList>
    </citation>
    <scope>NUCLEOTIDE SEQUENCE [LARGE SCALE GENOMIC DNA]</scope>
    <source>
        <strain evidence="2">JCM 14307</strain>
    </source>
</reference>
<name>A0ABP4TD60_9ACTN</name>
<evidence type="ECO:0000313" key="1">
    <source>
        <dbReference type="EMBL" id="GAA1685380.1"/>
    </source>
</evidence>
<keyword evidence="2" id="KW-1185">Reference proteome</keyword>
<dbReference type="Proteomes" id="UP001500280">
    <property type="component" value="Unassembled WGS sequence"/>
</dbReference>
<protein>
    <submittedName>
        <fullName evidence="1">Uncharacterized protein</fullName>
    </submittedName>
</protein>
<sequence>MSEPSLLRFGFELRPVAEVAPWGGDKPNLHWFGLTDGWYWIELGDVRLLKFAADYEVPYVDYYVVRLWEDLLQLLPVALEEVPADLLGFTASDGGGWNEVESDAAEAAMDCWASRSLYFGYLRDSPSLRCWRTGDQIVVDWSAPANFAEPRALRTTIAVPEFIAAIEQFDAALMTAMERRVAEVEGAPPSGIALDLEHLRTEHHDRVGWLTRARSRRQATDWGVVRTGAVQLTG</sequence>
<gene>
    <name evidence="1" type="ORF">GCM10009745_32330</name>
</gene>
<dbReference type="RefSeq" id="WP_344151653.1">
    <property type="nucleotide sequence ID" value="NZ_BAAANF010000010.1"/>
</dbReference>
<accession>A0ABP4TD60</accession>
<proteinExistence type="predicted"/>
<organism evidence="1 2">
    <name type="scientific">Kribbella yunnanensis</name>
    <dbReference type="NCBI Taxonomy" id="190194"/>
    <lineage>
        <taxon>Bacteria</taxon>
        <taxon>Bacillati</taxon>
        <taxon>Actinomycetota</taxon>
        <taxon>Actinomycetes</taxon>
        <taxon>Propionibacteriales</taxon>
        <taxon>Kribbellaceae</taxon>
        <taxon>Kribbella</taxon>
    </lineage>
</organism>
<dbReference type="Pfam" id="PF19446">
    <property type="entry name" value="DUF5984"/>
    <property type="match status" value="1"/>
</dbReference>
<evidence type="ECO:0000313" key="2">
    <source>
        <dbReference type="Proteomes" id="UP001500280"/>
    </source>
</evidence>
<comment type="caution">
    <text evidence="1">The sequence shown here is derived from an EMBL/GenBank/DDBJ whole genome shotgun (WGS) entry which is preliminary data.</text>
</comment>
<dbReference type="EMBL" id="BAAANF010000010">
    <property type="protein sequence ID" value="GAA1685380.1"/>
    <property type="molecule type" value="Genomic_DNA"/>
</dbReference>